<evidence type="ECO:0000256" key="1">
    <source>
        <dbReference type="SAM" id="MobiDB-lite"/>
    </source>
</evidence>
<accession>A0A9P9EVE7</accession>
<comment type="caution">
    <text evidence="2">The sequence shown here is derived from an EMBL/GenBank/DDBJ whole genome shotgun (WGS) entry which is preliminary data.</text>
</comment>
<keyword evidence="3" id="KW-1185">Reference proteome</keyword>
<organism evidence="2 3">
    <name type="scientific">Dactylonectria macrodidyma</name>
    <dbReference type="NCBI Taxonomy" id="307937"/>
    <lineage>
        <taxon>Eukaryota</taxon>
        <taxon>Fungi</taxon>
        <taxon>Dikarya</taxon>
        <taxon>Ascomycota</taxon>
        <taxon>Pezizomycotina</taxon>
        <taxon>Sordariomycetes</taxon>
        <taxon>Hypocreomycetidae</taxon>
        <taxon>Hypocreales</taxon>
        <taxon>Nectriaceae</taxon>
        <taxon>Dactylonectria</taxon>
    </lineage>
</organism>
<feature type="region of interest" description="Disordered" evidence="1">
    <location>
        <begin position="238"/>
        <end position="268"/>
    </location>
</feature>
<feature type="compositionally biased region" description="Low complexity" evidence="1">
    <location>
        <begin position="132"/>
        <end position="141"/>
    </location>
</feature>
<gene>
    <name evidence="2" type="ORF">EDB81DRAFT_882999</name>
</gene>
<dbReference type="AlphaFoldDB" id="A0A9P9EVE7"/>
<dbReference type="EMBL" id="JAGMUV010000007">
    <property type="protein sequence ID" value="KAH7148585.1"/>
    <property type="molecule type" value="Genomic_DNA"/>
</dbReference>
<dbReference type="OrthoDB" id="5367448at2759"/>
<sequence length="268" mass="29252">MASISASKVAPAASASASAAANAAAIAREQIAPRSISITVSPPPVNFAERRSVLQVLERHGRVEFFKSVPGHDSMFISLMKEKEAASRLITTSPFSYAVSTPQTPETVLSDLNARQTLAKSKPVTQMKAKDNSSSTTLSSDSNDKTGRKSLQKEFKIEVWPHPTYRHHISSRSALHRSWPDFVSEDESFIAKTLKQSLPNTMAAKGLANWAPDLGKQPTAAPSKLKMHERIQMLAWIPGKLQMQGSNRQRKPKDAEPETAVPSTHNTS</sequence>
<evidence type="ECO:0000313" key="3">
    <source>
        <dbReference type="Proteomes" id="UP000738349"/>
    </source>
</evidence>
<evidence type="ECO:0008006" key="4">
    <source>
        <dbReference type="Google" id="ProtNLM"/>
    </source>
</evidence>
<proteinExistence type="predicted"/>
<protein>
    <recommendedName>
        <fullName evidence="4">Pal1-like protein</fullName>
    </recommendedName>
</protein>
<name>A0A9P9EVE7_9HYPO</name>
<reference evidence="2" key="1">
    <citation type="journal article" date="2021" name="Nat. Commun.">
        <title>Genetic determinants of endophytism in the Arabidopsis root mycobiome.</title>
        <authorList>
            <person name="Mesny F."/>
            <person name="Miyauchi S."/>
            <person name="Thiergart T."/>
            <person name="Pickel B."/>
            <person name="Atanasova L."/>
            <person name="Karlsson M."/>
            <person name="Huettel B."/>
            <person name="Barry K.W."/>
            <person name="Haridas S."/>
            <person name="Chen C."/>
            <person name="Bauer D."/>
            <person name="Andreopoulos W."/>
            <person name="Pangilinan J."/>
            <person name="LaButti K."/>
            <person name="Riley R."/>
            <person name="Lipzen A."/>
            <person name="Clum A."/>
            <person name="Drula E."/>
            <person name="Henrissat B."/>
            <person name="Kohler A."/>
            <person name="Grigoriev I.V."/>
            <person name="Martin F.M."/>
            <person name="Hacquard S."/>
        </authorList>
    </citation>
    <scope>NUCLEOTIDE SEQUENCE</scope>
    <source>
        <strain evidence="2">MPI-CAGE-AT-0147</strain>
    </source>
</reference>
<evidence type="ECO:0000313" key="2">
    <source>
        <dbReference type="EMBL" id="KAH7148585.1"/>
    </source>
</evidence>
<dbReference type="Proteomes" id="UP000738349">
    <property type="component" value="Unassembled WGS sequence"/>
</dbReference>
<feature type="region of interest" description="Disordered" evidence="1">
    <location>
        <begin position="121"/>
        <end position="149"/>
    </location>
</feature>